<organism evidence="1">
    <name type="scientific">Waddlia chondrophila 2032/99</name>
    <dbReference type="NCBI Taxonomy" id="765953"/>
    <lineage>
        <taxon>Bacteria</taxon>
        <taxon>Pseudomonadati</taxon>
        <taxon>Chlamydiota</taxon>
        <taxon>Chlamydiia</taxon>
        <taxon>Parachlamydiales</taxon>
        <taxon>Waddliaceae</taxon>
        <taxon>Waddlia</taxon>
    </lineage>
</organism>
<gene>
    <name evidence="1" type="ORF">WCH_AX06800</name>
</gene>
<accession>F8LEA1</accession>
<evidence type="ECO:0000313" key="1">
    <source>
        <dbReference type="EMBL" id="CCB91816.1"/>
    </source>
</evidence>
<reference evidence="1" key="1">
    <citation type="submission" date="2011-05" db="EMBL/GenBank/DDBJ databases">
        <title>Unity in variety -- the pan-genome of the Chlamydiae.</title>
        <authorList>
            <person name="Collingro A."/>
            <person name="Tischler P."/>
            <person name="Weinmaier T."/>
            <person name="Penz T."/>
            <person name="Heinz E."/>
            <person name="Brunham R.C."/>
            <person name="Read T.D."/>
            <person name="Bavoil P.M."/>
            <person name="Sachse K."/>
            <person name="Kahane S."/>
            <person name="Friedman M.G."/>
            <person name="Rattei T."/>
            <person name="Myers G.S.A."/>
            <person name="Horn M."/>
        </authorList>
    </citation>
    <scope>NUCLEOTIDE SEQUENCE</scope>
    <source>
        <strain evidence="1">2032/99</strain>
    </source>
</reference>
<dbReference type="AlphaFoldDB" id="F8LEA1"/>
<proteinExistence type="predicted"/>
<protein>
    <submittedName>
        <fullName evidence="1">Uncharacterized protein</fullName>
    </submittedName>
</protein>
<dbReference type="EMBL" id="FR872657">
    <property type="protein sequence ID" value="CCB91816.1"/>
    <property type="molecule type" value="Genomic_DNA"/>
</dbReference>
<sequence>MDNESERIKKLTKIILDPLAADHEKDDAAMDLEDYNDIEALEALIKVASDPSANDLFALPQYGETIGIYWIRNDDFKKNIFLSLKDEAQGGVLSSIMRLKPEWIERYRLM</sequence>
<name>F8LEA1_9BACT</name>